<dbReference type="SUPFAM" id="SSF55073">
    <property type="entry name" value="Nucleotide cyclase"/>
    <property type="match status" value="1"/>
</dbReference>
<proteinExistence type="predicted"/>
<dbReference type="AlphaFoldDB" id="A0A370HAI4"/>
<comment type="caution">
    <text evidence="1">The sequence shown here is derived from an EMBL/GenBank/DDBJ whole genome shotgun (WGS) entry which is preliminary data.</text>
</comment>
<gene>
    <name evidence="1" type="ORF">DFR68_10273</name>
</gene>
<dbReference type="Gene3D" id="3.30.70.1230">
    <property type="entry name" value="Nucleotide cyclase"/>
    <property type="match status" value="1"/>
</dbReference>
<dbReference type="OrthoDB" id="3482507at2"/>
<keyword evidence="2" id="KW-1185">Reference proteome</keyword>
<evidence type="ECO:0000313" key="1">
    <source>
        <dbReference type="EMBL" id="RDI53953.1"/>
    </source>
</evidence>
<dbReference type="InterPro" id="IPR029787">
    <property type="entry name" value="Nucleotide_cyclase"/>
</dbReference>
<dbReference type="EMBL" id="QQAZ01000002">
    <property type="protein sequence ID" value="RDI53953.1"/>
    <property type="molecule type" value="Genomic_DNA"/>
</dbReference>
<sequence>MNEPTHRSFLVVDVENSGDLGNIELETMRSTLYRILDEASTCVEGVVAKEDRGDGVMLVCDLSVLDVLDQLVGGLLGGVRMHNNTVDPPDWLRVRIAVHEGYVHMDEHGWMSDALTTTFRMNGARVVKDTLKHASRAHGVVVVSDVVYQGVVRHNYRATVTSAEYRNAVISTKEGNISGWIRVPGYSVPPLPSSAAAPAGADRGEPEAGVIGSDAITANIVVGRDVRAHRIVGRDYFGGSA</sequence>
<dbReference type="Proteomes" id="UP000255355">
    <property type="component" value="Unassembled WGS sequence"/>
</dbReference>
<dbReference type="STRING" id="1210089.GCA_001613165_01720"/>
<name>A0A370HAI4_9NOCA</name>
<organism evidence="1 2">
    <name type="scientific">Nocardia mexicana</name>
    <dbReference type="NCBI Taxonomy" id="279262"/>
    <lineage>
        <taxon>Bacteria</taxon>
        <taxon>Bacillati</taxon>
        <taxon>Actinomycetota</taxon>
        <taxon>Actinomycetes</taxon>
        <taxon>Mycobacteriales</taxon>
        <taxon>Nocardiaceae</taxon>
        <taxon>Nocardia</taxon>
    </lineage>
</organism>
<accession>A0A370HAI4</accession>
<evidence type="ECO:0008006" key="3">
    <source>
        <dbReference type="Google" id="ProtNLM"/>
    </source>
</evidence>
<evidence type="ECO:0000313" key="2">
    <source>
        <dbReference type="Proteomes" id="UP000255355"/>
    </source>
</evidence>
<protein>
    <recommendedName>
        <fullName evidence="3">Class 3 adenylate cyclase</fullName>
    </recommendedName>
</protein>
<dbReference type="RefSeq" id="WP_147288838.1">
    <property type="nucleotide sequence ID" value="NZ_QQAZ01000002.1"/>
</dbReference>
<reference evidence="1 2" key="1">
    <citation type="submission" date="2018-07" db="EMBL/GenBank/DDBJ databases">
        <title>Genomic Encyclopedia of Type Strains, Phase IV (KMG-IV): sequencing the most valuable type-strain genomes for metagenomic binning, comparative biology and taxonomic classification.</title>
        <authorList>
            <person name="Goeker M."/>
        </authorList>
    </citation>
    <scope>NUCLEOTIDE SEQUENCE [LARGE SCALE GENOMIC DNA]</scope>
    <source>
        <strain evidence="1 2">DSM 44952</strain>
    </source>
</reference>